<dbReference type="EMBL" id="JARJLG010000028">
    <property type="protein sequence ID" value="KAJ7768075.1"/>
    <property type="molecule type" value="Genomic_DNA"/>
</dbReference>
<keyword evidence="2" id="KW-1185">Reference proteome</keyword>
<dbReference type="Proteomes" id="UP001215280">
    <property type="component" value="Unassembled WGS sequence"/>
</dbReference>
<evidence type="ECO:0000313" key="1">
    <source>
        <dbReference type="EMBL" id="KAJ7768075.1"/>
    </source>
</evidence>
<dbReference type="InterPro" id="IPR011989">
    <property type="entry name" value="ARM-like"/>
</dbReference>
<protein>
    <submittedName>
        <fullName evidence="1">Armadillo-type protein</fullName>
    </submittedName>
</protein>
<reference evidence="1" key="1">
    <citation type="submission" date="2023-03" db="EMBL/GenBank/DDBJ databases">
        <title>Massive genome expansion in bonnet fungi (Mycena s.s.) driven by repeated elements and novel gene families across ecological guilds.</title>
        <authorList>
            <consortium name="Lawrence Berkeley National Laboratory"/>
            <person name="Harder C.B."/>
            <person name="Miyauchi S."/>
            <person name="Viragh M."/>
            <person name="Kuo A."/>
            <person name="Thoen E."/>
            <person name="Andreopoulos B."/>
            <person name="Lu D."/>
            <person name="Skrede I."/>
            <person name="Drula E."/>
            <person name="Henrissat B."/>
            <person name="Morin E."/>
            <person name="Kohler A."/>
            <person name="Barry K."/>
            <person name="LaButti K."/>
            <person name="Morin E."/>
            <person name="Salamov A."/>
            <person name="Lipzen A."/>
            <person name="Mereny Z."/>
            <person name="Hegedus B."/>
            <person name="Baldrian P."/>
            <person name="Stursova M."/>
            <person name="Weitz H."/>
            <person name="Taylor A."/>
            <person name="Grigoriev I.V."/>
            <person name="Nagy L.G."/>
            <person name="Martin F."/>
            <person name="Kauserud H."/>
        </authorList>
    </citation>
    <scope>NUCLEOTIDE SEQUENCE</scope>
    <source>
        <strain evidence="1">CBHHK188m</strain>
    </source>
</reference>
<proteinExistence type="predicted"/>
<name>A0AAD7JMH0_9AGAR</name>
<evidence type="ECO:0000313" key="2">
    <source>
        <dbReference type="Proteomes" id="UP001215280"/>
    </source>
</evidence>
<dbReference type="SMART" id="SM00185">
    <property type="entry name" value="ARM"/>
    <property type="match status" value="3"/>
</dbReference>
<dbReference type="InterPro" id="IPR016024">
    <property type="entry name" value="ARM-type_fold"/>
</dbReference>
<comment type="caution">
    <text evidence="1">The sequence shown here is derived from an EMBL/GenBank/DDBJ whole genome shotgun (WGS) entry which is preliminary data.</text>
</comment>
<dbReference type="Gene3D" id="1.25.10.10">
    <property type="entry name" value="Leucine-rich Repeat Variant"/>
    <property type="match status" value="2"/>
</dbReference>
<dbReference type="InterPro" id="IPR042856">
    <property type="entry name" value="RSP14"/>
</dbReference>
<sequence length="172" mass="18381">MQLVSFLRNDVAEVIQGATYALSQLSRWLNGAQAAVDAKVLDCIEELLSSSNDEIQTAACWLVGHLASHESIAMAVLTKTPCIRLMTLLRHGNTDITCGATYALCQISFRLEGALAVVDAKVMDHVAGLLESPHALIRGGASRLVRNLASYESTAAAIAEFKLCAVLVSLLQ</sequence>
<organism evidence="1 2">
    <name type="scientific">Mycena maculata</name>
    <dbReference type="NCBI Taxonomy" id="230809"/>
    <lineage>
        <taxon>Eukaryota</taxon>
        <taxon>Fungi</taxon>
        <taxon>Dikarya</taxon>
        <taxon>Basidiomycota</taxon>
        <taxon>Agaricomycotina</taxon>
        <taxon>Agaricomycetes</taxon>
        <taxon>Agaricomycetidae</taxon>
        <taxon>Agaricales</taxon>
        <taxon>Marasmiineae</taxon>
        <taxon>Mycenaceae</taxon>
        <taxon>Mycena</taxon>
    </lineage>
</organism>
<dbReference type="Pfam" id="PF00514">
    <property type="entry name" value="Arm"/>
    <property type="match status" value="1"/>
</dbReference>
<gene>
    <name evidence="1" type="ORF">DFH07DRAFT_954645</name>
</gene>
<dbReference type="SUPFAM" id="SSF48371">
    <property type="entry name" value="ARM repeat"/>
    <property type="match status" value="1"/>
</dbReference>
<dbReference type="PANTHER" id="PTHR15599:SF1">
    <property type="entry name" value="RADIAL SPOKE HEAD 14 HOMOLOG"/>
    <property type="match status" value="1"/>
</dbReference>
<dbReference type="AlphaFoldDB" id="A0AAD7JMH0"/>
<dbReference type="PANTHER" id="PTHR15599">
    <property type="entry name" value="RTDR1"/>
    <property type="match status" value="1"/>
</dbReference>
<dbReference type="InterPro" id="IPR000225">
    <property type="entry name" value="Armadillo"/>
</dbReference>
<accession>A0AAD7JMH0</accession>